<accession>W1PDP7</accession>
<name>W1PDP7_AMBTC</name>
<protein>
    <submittedName>
        <fullName evidence="1">Uncharacterized protein</fullName>
    </submittedName>
</protein>
<dbReference type="AlphaFoldDB" id="W1PDP7"/>
<sequence length="80" mass="8994">MEQIWISSKRSRRGTGLQSESFGRLDVLSVKECPSLLFFFCHEQSQPPIVYHDLMTDELSTSSGRFAWLGGANPMAAKTK</sequence>
<reference evidence="2" key="1">
    <citation type="journal article" date="2013" name="Science">
        <title>The Amborella genome and the evolution of flowering plants.</title>
        <authorList>
            <consortium name="Amborella Genome Project"/>
        </authorList>
    </citation>
    <scope>NUCLEOTIDE SEQUENCE [LARGE SCALE GENOMIC DNA]</scope>
</reference>
<evidence type="ECO:0000313" key="1">
    <source>
        <dbReference type="EMBL" id="ERN06083.1"/>
    </source>
</evidence>
<gene>
    <name evidence="1" type="ORF">AMTR_s00142p00111350</name>
</gene>
<dbReference type="Gramene" id="ERN06083">
    <property type="protein sequence ID" value="ERN06083"/>
    <property type="gene ID" value="AMTR_s00142p00111350"/>
</dbReference>
<dbReference type="HOGENOM" id="CLU_2592985_0_0_1"/>
<evidence type="ECO:0000313" key="2">
    <source>
        <dbReference type="Proteomes" id="UP000017836"/>
    </source>
</evidence>
<dbReference type="Proteomes" id="UP000017836">
    <property type="component" value="Unassembled WGS sequence"/>
</dbReference>
<organism evidence="1 2">
    <name type="scientific">Amborella trichopoda</name>
    <dbReference type="NCBI Taxonomy" id="13333"/>
    <lineage>
        <taxon>Eukaryota</taxon>
        <taxon>Viridiplantae</taxon>
        <taxon>Streptophyta</taxon>
        <taxon>Embryophyta</taxon>
        <taxon>Tracheophyta</taxon>
        <taxon>Spermatophyta</taxon>
        <taxon>Magnoliopsida</taxon>
        <taxon>Amborellales</taxon>
        <taxon>Amborellaceae</taxon>
        <taxon>Amborella</taxon>
    </lineage>
</organism>
<proteinExistence type="predicted"/>
<keyword evidence="2" id="KW-1185">Reference proteome</keyword>
<dbReference type="EMBL" id="KI393933">
    <property type="protein sequence ID" value="ERN06083.1"/>
    <property type="molecule type" value="Genomic_DNA"/>
</dbReference>